<comment type="subcellular location">
    <subcellularLocation>
        <location evidence="1 7">Cell outer membrane</location>
        <topology evidence="1 7">Multi-pass membrane protein</topology>
    </subcellularLocation>
</comment>
<protein>
    <submittedName>
        <fullName evidence="9">TonB-dependent receptor</fullName>
    </submittedName>
</protein>
<dbReference type="EMBL" id="JAUFQU010000001">
    <property type="protein sequence ID" value="MDN3707735.1"/>
    <property type="molecule type" value="Genomic_DNA"/>
</dbReference>
<dbReference type="Gene3D" id="2.40.170.20">
    <property type="entry name" value="TonB-dependent receptor, beta-barrel domain"/>
    <property type="match status" value="1"/>
</dbReference>
<evidence type="ECO:0000256" key="2">
    <source>
        <dbReference type="ARBA" id="ARBA00022448"/>
    </source>
</evidence>
<name>A0ABT8CTI4_9FLAO</name>
<comment type="caution">
    <text evidence="9">The sequence shown here is derived from an EMBL/GenBank/DDBJ whole genome shotgun (WGS) entry which is preliminary data.</text>
</comment>
<dbReference type="InterPro" id="IPR039426">
    <property type="entry name" value="TonB-dep_rcpt-like"/>
</dbReference>
<dbReference type="Pfam" id="PF14905">
    <property type="entry name" value="OMP_b-brl_3"/>
    <property type="match status" value="1"/>
</dbReference>
<dbReference type="PANTHER" id="PTHR40980:SF4">
    <property type="entry name" value="TONB-DEPENDENT RECEPTOR-LIKE BETA-BARREL DOMAIN-CONTAINING PROTEIN"/>
    <property type="match status" value="1"/>
</dbReference>
<reference evidence="10" key="1">
    <citation type="journal article" date="2019" name="Int. J. Syst. Evol. Microbiol.">
        <title>The Global Catalogue of Microorganisms (GCM) 10K type strain sequencing project: providing services to taxonomists for standard genome sequencing and annotation.</title>
        <authorList>
            <consortium name="The Broad Institute Genomics Platform"/>
            <consortium name="The Broad Institute Genome Sequencing Center for Infectious Disease"/>
            <person name="Wu L."/>
            <person name="Ma J."/>
        </authorList>
    </citation>
    <scope>NUCLEOTIDE SEQUENCE [LARGE SCALE GENOMIC DNA]</scope>
    <source>
        <strain evidence="10">CECT 7184</strain>
    </source>
</reference>
<dbReference type="InterPro" id="IPR008969">
    <property type="entry name" value="CarboxyPept-like_regulatory"/>
</dbReference>
<keyword evidence="2 7" id="KW-0813">Transport</keyword>
<dbReference type="SUPFAM" id="SSF49464">
    <property type="entry name" value="Carboxypeptidase regulatory domain-like"/>
    <property type="match status" value="1"/>
</dbReference>
<dbReference type="RefSeq" id="WP_290363696.1">
    <property type="nucleotide sequence ID" value="NZ_JAUFQU010000001.1"/>
</dbReference>
<gene>
    <name evidence="9" type="ORF">QW060_11450</name>
</gene>
<dbReference type="InterPro" id="IPR036942">
    <property type="entry name" value="Beta-barrel_TonB_sf"/>
</dbReference>
<keyword evidence="6 7" id="KW-0998">Cell outer membrane</keyword>
<comment type="similarity">
    <text evidence="7">Belongs to the TonB-dependent receptor family.</text>
</comment>
<dbReference type="PANTHER" id="PTHR40980">
    <property type="entry name" value="PLUG DOMAIN-CONTAINING PROTEIN"/>
    <property type="match status" value="1"/>
</dbReference>
<feature type="domain" description="Outer membrane protein beta-barrel" evidence="8">
    <location>
        <begin position="398"/>
        <end position="800"/>
    </location>
</feature>
<evidence type="ECO:0000256" key="5">
    <source>
        <dbReference type="ARBA" id="ARBA00023136"/>
    </source>
</evidence>
<evidence type="ECO:0000313" key="9">
    <source>
        <dbReference type="EMBL" id="MDN3707735.1"/>
    </source>
</evidence>
<dbReference type="Proteomes" id="UP001242368">
    <property type="component" value="Unassembled WGS sequence"/>
</dbReference>
<dbReference type="InterPro" id="IPR041700">
    <property type="entry name" value="OMP_b-brl_3"/>
</dbReference>
<accession>A0ABT8CTI4</accession>
<dbReference type="SUPFAM" id="SSF56935">
    <property type="entry name" value="Porins"/>
    <property type="match status" value="1"/>
</dbReference>
<keyword evidence="5 7" id="KW-0472">Membrane</keyword>
<evidence type="ECO:0000313" key="10">
    <source>
        <dbReference type="Proteomes" id="UP001242368"/>
    </source>
</evidence>
<evidence type="ECO:0000256" key="6">
    <source>
        <dbReference type="ARBA" id="ARBA00023237"/>
    </source>
</evidence>
<keyword evidence="9" id="KW-0675">Receptor</keyword>
<evidence type="ECO:0000256" key="1">
    <source>
        <dbReference type="ARBA" id="ARBA00004571"/>
    </source>
</evidence>
<evidence type="ECO:0000256" key="7">
    <source>
        <dbReference type="PROSITE-ProRule" id="PRU01360"/>
    </source>
</evidence>
<sequence>MNRFIVCFLVLVEIKFLIEQEIQNLLKNKNHMKTSLLILFLTTVLFSVTSTAQTHVLQGLLTENNEPASYFDVQLIASDTVIQSQTDEKGLFYITATEGTYQLQVLYFDTTVYEQNVLLSHDIDLGTIVVETSNQLSEMVIETSKKLTERTPDRFIFYIENATSSAGGTALDALKTTPGVRVSNDAISISGKSSVLVLIDDKPTYLSSSELMNYLESLSVVNLSKIEVITTPPAKYEAEGNSGIINIVTKQIKQNSWNASLGATYQRSRRNTQQYNASYNLQKNKITLQTSMNYGLRRSLINWNNDIYYKDAFWQNESYSDANNKYVNGKIAFDYQISKAWKIGTKISASDSDFSDIGPQNTSIFDKKGGQIQQLLKNEAFSKDKTNQQVYNLYSEYRLDTLGKKISMDIDLVNYHSPTQRNFSYAQFTPSNDLIENSRHTGKNDVNIKIQNFSAKADIELPLPFLNLSAGTRFSQSQSKNTIIALNKNEAGEFIYDTNLSNYFEYTEKNEAIYVSANKKINEKWDIQAGLRLEATQTKGFSRETNNTHTKDYLKLFPTLYILRQFTEDTSIGLNYSRRIRRPSYESLNPFRTINNEFSYNEGNPFLLPSFTHNVELTYTYKKLDSRIYFSSERNGVNQASILNPETKENNYIWMNYVDSDSFGITETFTYKPTAWWTSVNTFDFNYSLSNIAISDKKYEGKSASFFTNNDFTLNSNKTLFLSVSYFQNFGETFQNFRMKPYAKFYATVKYLMLDKKLEMSISGADIFNGREYSYQYISGITQEFKNIWDTQRIRFSLTYRFGNKNLNANERQSGNSDELKRM</sequence>
<dbReference type="InterPro" id="IPR037066">
    <property type="entry name" value="Plug_dom_sf"/>
</dbReference>
<evidence type="ECO:0000256" key="3">
    <source>
        <dbReference type="ARBA" id="ARBA00022452"/>
    </source>
</evidence>
<evidence type="ECO:0000259" key="8">
    <source>
        <dbReference type="Pfam" id="PF14905"/>
    </source>
</evidence>
<dbReference type="Gene3D" id="2.170.130.10">
    <property type="entry name" value="TonB-dependent receptor, plug domain"/>
    <property type="match status" value="1"/>
</dbReference>
<keyword evidence="3 7" id="KW-1134">Transmembrane beta strand</keyword>
<proteinExistence type="inferred from homology"/>
<keyword evidence="10" id="KW-1185">Reference proteome</keyword>
<keyword evidence="4 7" id="KW-0812">Transmembrane</keyword>
<evidence type="ECO:0000256" key="4">
    <source>
        <dbReference type="ARBA" id="ARBA00022692"/>
    </source>
</evidence>
<organism evidence="9 10">
    <name type="scientific">Paenimyroides ceti</name>
    <dbReference type="NCBI Taxonomy" id="395087"/>
    <lineage>
        <taxon>Bacteria</taxon>
        <taxon>Pseudomonadati</taxon>
        <taxon>Bacteroidota</taxon>
        <taxon>Flavobacteriia</taxon>
        <taxon>Flavobacteriales</taxon>
        <taxon>Flavobacteriaceae</taxon>
        <taxon>Paenimyroides</taxon>
    </lineage>
</organism>
<dbReference type="PROSITE" id="PS52016">
    <property type="entry name" value="TONB_DEPENDENT_REC_3"/>
    <property type="match status" value="1"/>
</dbReference>